<proteinExistence type="predicted"/>
<feature type="transmembrane region" description="Helical" evidence="1">
    <location>
        <begin position="135"/>
        <end position="151"/>
    </location>
</feature>
<evidence type="ECO:0000256" key="1">
    <source>
        <dbReference type="SAM" id="Phobius"/>
    </source>
</evidence>
<comment type="caution">
    <text evidence="2">The sequence shown here is derived from an EMBL/GenBank/DDBJ whole genome shotgun (WGS) entry which is preliminary data.</text>
</comment>
<evidence type="ECO:0000313" key="3">
    <source>
        <dbReference type="Proteomes" id="UP001207605"/>
    </source>
</evidence>
<organism evidence="2 3">
    <name type="scientific">Dorea ammoniilytica</name>
    <dbReference type="NCBI Taxonomy" id="2981788"/>
    <lineage>
        <taxon>Bacteria</taxon>
        <taxon>Bacillati</taxon>
        <taxon>Bacillota</taxon>
        <taxon>Clostridia</taxon>
        <taxon>Lachnospirales</taxon>
        <taxon>Lachnospiraceae</taxon>
        <taxon>Dorea</taxon>
    </lineage>
</organism>
<dbReference type="SUPFAM" id="SSF48317">
    <property type="entry name" value="Acid phosphatase/Vanadium-dependent haloperoxidase"/>
    <property type="match status" value="1"/>
</dbReference>
<protein>
    <submittedName>
        <fullName evidence="2">Phosphoesterase</fullName>
    </submittedName>
</protein>
<keyword evidence="1" id="KW-1133">Transmembrane helix</keyword>
<reference evidence="2 3" key="1">
    <citation type="journal article" date="2021" name="ISME Commun">
        <title>Automated analysis of genomic sequences facilitates high-throughput and comprehensive description of bacteria.</title>
        <authorList>
            <person name="Hitch T.C.A."/>
        </authorList>
    </citation>
    <scope>NUCLEOTIDE SEQUENCE [LARGE SCALE GENOMIC DNA]</scope>
    <source>
        <strain evidence="2 3">Sanger_02</strain>
    </source>
</reference>
<evidence type="ECO:0000313" key="2">
    <source>
        <dbReference type="EMBL" id="MCU6699294.1"/>
    </source>
</evidence>
<feature type="transmembrane region" description="Helical" evidence="1">
    <location>
        <begin position="187"/>
        <end position="205"/>
    </location>
</feature>
<feature type="transmembrane region" description="Helical" evidence="1">
    <location>
        <begin position="54"/>
        <end position="75"/>
    </location>
</feature>
<dbReference type="RefSeq" id="WP_262580946.1">
    <property type="nucleotide sequence ID" value="NZ_JAOQJV010000002.1"/>
</dbReference>
<feature type="transmembrane region" description="Helical" evidence="1">
    <location>
        <begin position="12"/>
        <end position="30"/>
    </location>
</feature>
<accession>A0ABT2S406</accession>
<dbReference type="Proteomes" id="UP001207605">
    <property type="component" value="Unassembled WGS sequence"/>
</dbReference>
<feature type="transmembrane region" description="Helical" evidence="1">
    <location>
        <begin position="87"/>
        <end position="106"/>
    </location>
</feature>
<keyword evidence="1" id="KW-0472">Membrane</keyword>
<feature type="transmembrane region" description="Helical" evidence="1">
    <location>
        <begin position="163"/>
        <end position="181"/>
    </location>
</feature>
<keyword evidence="1" id="KW-0812">Transmembrane</keyword>
<dbReference type="EMBL" id="JAOQJV010000002">
    <property type="protein sequence ID" value="MCU6699294.1"/>
    <property type="molecule type" value="Genomic_DNA"/>
</dbReference>
<gene>
    <name evidence="2" type="ORF">OCV65_03450</name>
</gene>
<name>A0ABT2S406_9FIRM</name>
<dbReference type="InterPro" id="IPR036938">
    <property type="entry name" value="PAP2/HPO_sf"/>
</dbReference>
<sequence length="220" mass="25370">MKKLKELFKKYNHVWVLLYALIYMPWFTYLERHVTADFYLIHSPLDDYIPFVEYFIVPYLLWFVYLAAGACFLFFKDKKGFLQAARFAISGMTIFLIICTIFPNGLALRPTIFVHDNVFVDLVKIVYSTDTPTNVLPSMHVFLSVGMCMALNRTPALKDKHGIRIAAGILSFIIVLSTMFLKQHSVTDVAAALVMDGILYQLVYARQTRQARKLMHEPVI</sequence>
<keyword evidence="3" id="KW-1185">Reference proteome</keyword>